<accession>M2R5K9</accession>
<protein>
    <recommendedName>
        <fullName evidence="4">CxC2-like cysteine cluster KDZ transposase-associated domain-containing protein</fullName>
    </recommendedName>
</protein>
<dbReference type="Proteomes" id="UP000016930">
    <property type="component" value="Unassembled WGS sequence"/>
</dbReference>
<gene>
    <name evidence="2" type="ORF">CERSUDRAFT_63408</name>
</gene>
<keyword evidence="1" id="KW-0812">Transmembrane</keyword>
<evidence type="ECO:0000313" key="3">
    <source>
        <dbReference type="Proteomes" id="UP000016930"/>
    </source>
</evidence>
<dbReference type="Pfam" id="PF18758">
    <property type="entry name" value="KDZ"/>
    <property type="match status" value="1"/>
</dbReference>
<dbReference type="STRING" id="914234.M2R5K9"/>
<keyword evidence="1" id="KW-1133">Transmembrane helix</keyword>
<dbReference type="HOGENOM" id="CLU_003703_5_0_1"/>
<evidence type="ECO:0000256" key="1">
    <source>
        <dbReference type="SAM" id="Phobius"/>
    </source>
</evidence>
<keyword evidence="3" id="KW-1185">Reference proteome</keyword>
<dbReference type="AlphaFoldDB" id="M2R5K9"/>
<name>M2R5K9_CERS8</name>
<sequence>MAVLHQFHSQNLQGNITAYDFYRSLENLMDSRHLTKLPDRLPAFMTVIREWRNIKMLKRGGRAHDPTGVAGTMEGSLAVQCRACPHPNKNLPSDWQKADPATFEIRFKYNLFVSKDCNFRLKGRSRKSKITDVTLSPGWSYYIEHSKYMEHISRFMSEDEISTCSTFKAVNLANLKKSKTLSATGVAAASCSRHETFRPNGLGDLQRGERFCNVDYVFLSSILGIVYLTIIASYDIACEYFKKFWTRMPALPSQLHMKLSRTSIIPKINKAHLVGHGEPCQGPYSYNYRRGVGYTDGEGCERCWPGLNKVAPSVKEMGPSSRRETIDDFCGYADWKKMVGLG</sequence>
<feature type="transmembrane region" description="Helical" evidence="1">
    <location>
        <begin position="216"/>
        <end position="237"/>
    </location>
</feature>
<dbReference type="InterPro" id="IPR040521">
    <property type="entry name" value="KDZ"/>
</dbReference>
<dbReference type="OrthoDB" id="3257768at2759"/>
<evidence type="ECO:0008006" key="4">
    <source>
        <dbReference type="Google" id="ProtNLM"/>
    </source>
</evidence>
<evidence type="ECO:0000313" key="2">
    <source>
        <dbReference type="EMBL" id="EMD39865.1"/>
    </source>
</evidence>
<proteinExistence type="predicted"/>
<reference evidence="2 3" key="1">
    <citation type="journal article" date="2012" name="Proc. Natl. Acad. Sci. U.S.A.">
        <title>Comparative genomics of Ceriporiopsis subvermispora and Phanerochaete chrysosporium provide insight into selective ligninolysis.</title>
        <authorList>
            <person name="Fernandez-Fueyo E."/>
            <person name="Ruiz-Duenas F.J."/>
            <person name="Ferreira P."/>
            <person name="Floudas D."/>
            <person name="Hibbett D.S."/>
            <person name="Canessa P."/>
            <person name="Larrondo L.F."/>
            <person name="James T.Y."/>
            <person name="Seelenfreund D."/>
            <person name="Lobos S."/>
            <person name="Polanco R."/>
            <person name="Tello M."/>
            <person name="Honda Y."/>
            <person name="Watanabe T."/>
            <person name="Watanabe T."/>
            <person name="Ryu J.S."/>
            <person name="Kubicek C.P."/>
            <person name="Schmoll M."/>
            <person name="Gaskell J."/>
            <person name="Hammel K.E."/>
            <person name="St John F.J."/>
            <person name="Vanden Wymelenberg A."/>
            <person name="Sabat G."/>
            <person name="Splinter BonDurant S."/>
            <person name="Syed K."/>
            <person name="Yadav J.S."/>
            <person name="Doddapaneni H."/>
            <person name="Subramanian V."/>
            <person name="Lavin J.L."/>
            <person name="Oguiza J.A."/>
            <person name="Perez G."/>
            <person name="Pisabarro A.G."/>
            <person name="Ramirez L."/>
            <person name="Santoyo F."/>
            <person name="Master E."/>
            <person name="Coutinho P.M."/>
            <person name="Henrissat B."/>
            <person name="Lombard V."/>
            <person name="Magnuson J.K."/>
            <person name="Kuees U."/>
            <person name="Hori C."/>
            <person name="Igarashi K."/>
            <person name="Samejima M."/>
            <person name="Held B.W."/>
            <person name="Barry K.W."/>
            <person name="LaButti K.M."/>
            <person name="Lapidus A."/>
            <person name="Lindquist E.A."/>
            <person name="Lucas S.M."/>
            <person name="Riley R."/>
            <person name="Salamov A.A."/>
            <person name="Hoffmeister D."/>
            <person name="Schwenk D."/>
            <person name="Hadar Y."/>
            <person name="Yarden O."/>
            <person name="de Vries R.P."/>
            <person name="Wiebenga A."/>
            <person name="Stenlid J."/>
            <person name="Eastwood D."/>
            <person name="Grigoriev I.V."/>
            <person name="Berka R.M."/>
            <person name="Blanchette R.A."/>
            <person name="Kersten P."/>
            <person name="Martinez A.T."/>
            <person name="Vicuna R."/>
            <person name="Cullen D."/>
        </authorList>
    </citation>
    <scope>NUCLEOTIDE SEQUENCE [LARGE SCALE GENOMIC DNA]</scope>
    <source>
        <strain evidence="2 3">B</strain>
    </source>
</reference>
<keyword evidence="1" id="KW-0472">Membrane</keyword>
<organism evidence="2 3">
    <name type="scientific">Ceriporiopsis subvermispora (strain B)</name>
    <name type="common">White-rot fungus</name>
    <name type="synonym">Gelatoporia subvermispora</name>
    <dbReference type="NCBI Taxonomy" id="914234"/>
    <lineage>
        <taxon>Eukaryota</taxon>
        <taxon>Fungi</taxon>
        <taxon>Dikarya</taxon>
        <taxon>Basidiomycota</taxon>
        <taxon>Agaricomycotina</taxon>
        <taxon>Agaricomycetes</taxon>
        <taxon>Polyporales</taxon>
        <taxon>Gelatoporiaceae</taxon>
        <taxon>Gelatoporia</taxon>
    </lineage>
</organism>
<dbReference type="EMBL" id="KB445793">
    <property type="protein sequence ID" value="EMD39865.1"/>
    <property type="molecule type" value="Genomic_DNA"/>
</dbReference>